<accession>A0AB94IEA6</accession>
<organism evidence="7 8">
    <name type="scientific">Candidatus Schmidhempelia bombi str. Bimp</name>
    <dbReference type="NCBI Taxonomy" id="1387197"/>
    <lineage>
        <taxon>Bacteria</taxon>
        <taxon>Pseudomonadati</taxon>
        <taxon>Pseudomonadota</taxon>
        <taxon>Gammaproteobacteria</taxon>
        <taxon>Orbales</taxon>
        <taxon>Orbaceae</taxon>
        <taxon>Candidatus Schmidhempelia</taxon>
    </lineage>
</organism>
<evidence type="ECO:0000313" key="8">
    <source>
        <dbReference type="Proteomes" id="UP000506160"/>
    </source>
</evidence>
<sequence>MPQNTNYKSTNLTTIITTDLAGITRGCTFPANMVDSYTKNGCNWLSLHSLLTPQDRIVKNNSKDFCQNLLLMPDVRSTVKLTHMPDSEAAIFEFVHGNIVNYEGDPWSCCTRTVLNNEINHYHTQLGLQIFGDFDHEFNVAHGDFTLAHQVSAFSLHANRHLGNFSEWVINALNQTGIFPEVFLPKLGKQRYGITCRAANNLDIVDKAVNTREIIREVARQYGLTISFSPKITLDSISNLIHLRISLQDMSSQPILYDSKSKYGLSEIGQHWVAGIIHYLPALCALTKPSPISYLEMKENNKFAFFGHQNPESVLRVNPVNRFSSMVANLFNLEFNLIDATANLYLAMTGILIAGRLGIEKKLPLTACLDVDPLTLPLQELNNLAIRRLPTSLHEALEMLRAETEFTSQLPEALLNAYYEIKQHEIALTKDLTMDQLCEQYRTLY</sequence>
<dbReference type="Pfam" id="PF00120">
    <property type="entry name" value="Gln-synt_C"/>
    <property type="match status" value="1"/>
</dbReference>
<dbReference type="SMART" id="SM01230">
    <property type="entry name" value="Gln-synt_C"/>
    <property type="match status" value="1"/>
</dbReference>
<reference evidence="7 8" key="1">
    <citation type="journal article" date="2014" name="Appl. Environ. Microbiol.">
        <title>Genomic features of a bumble bee symbiont reflect its host environment.</title>
        <authorList>
            <person name="Martinson V.G."/>
            <person name="Magoc T."/>
            <person name="Koch H."/>
            <person name="Salzberg S.L."/>
            <person name="Moran N.A."/>
        </authorList>
    </citation>
    <scope>NUCLEOTIDE SEQUENCE [LARGE SCALE GENOMIC DNA]</scope>
    <source>
        <strain evidence="7 8">Bimp</strain>
    </source>
</reference>
<dbReference type="GO" id="GO:0005524">
    <property type="term" value="F:ATP binding"/>
    <property type="evidence" value="ECO:0007669"/>
    <property type="project" value="UniProtKB-KW"/>
</dbReference>
<dbReference type="Gene3D" id="3.10.20.70">
    <property type="entry name" value="Glutamine synthetase, N-terminal domain"/>
    <property type="match status" value="1"/>
</dbReference>
<dbReference type="PANTHER" id="PTHR43785:SF12">
    <property type="entry name" value="TYPE-1 GLUTAMINE SYNTHETASE 2"/>
    <property type="match status" value="1"/>
</dbReference>
<dbReference type="PROSITE" id="PS51987">
    <property type="entry name" value="GS_CATALYTIC"/>
    <property type="match status" value="1"/>
</dbReference>
<dbReference type="InterPro" id="IPR014746">
    <property type="entry name" value="Gln_synth/guanido_kin_cat_dom"/>
</dbReference>
<evidence type="ECO:0000256" key="4">
    <source>
        <dbReference type="PROSITE-ProRule" id="PRU01331"/>
    </source>
</evidence>
<evidence type="ECO:0000256" key="5">
    <source>
        <dbReference type="RuleBase" id="RU000384"/>
    </source>
</evidence>
<name>A0AB94IEA6_9GAMM</name>
<evidence type="ECO:0000256" key="3">
    <source>
        <dbReference type="ARBA" id="ARBA00022840"/>
    </source>
</evidence>
<dbReference type="GO" id="GO:0004356">
    <property type="term" value="F:glutamine synthetase activity"/>
    <property type="evidence" value="ECO:0007669"/>
    <property type="project" value="InterPro"/>
</dbReference>
<dbReference type="Gene3D" id="3.30.590.10">
    <property type="entry name" value="Glutamine synthetase/guanido kinase, catalytic domain"/>
    <property type="match status" value="1"/>
</dbReference>
<dbReference type="EMBL" id="AWGA01000017">
    <property type="protein sequence ID" value="TEA27798.1"/>
    <property type="molecule type" value="Genomic_DNA"/>
</dbReference>
<keyword evidence="8" id="KW-1185">Reference proteome</keyword>
<dbReference type="GO" id="GO:0006542">
    <property type="term" value="P:glutamine biosynthetic process"/>
    <property type="evidence" value="ECO:0007669"/>
    <property type="project" value="InterPro"/>
</dbReference>
<keyword evidence="3" id="KW-0067">ATP-binding</keyword>
<protein>
    <submittedName>
        <fullName evidence="7">Glutamine synthetase</fullName>
    </submittedName>
</protein>
<evidence type="ECO:0000256" key="2">
    <source>
        <dbReference type="ARBA" id="ARBA00022741"/>
    </source>
</evidence>
<proteinExistence type="inferred from homology"/>
<comment type="similarity">
    <text evidence="4 5">Belongs to the glutamine synthetase family.</text>
</comment>
<dbReference type="Proteomes" id="UP000506160">
    <property type="component" value="Unassembled WGS sequence"/>
</dbReference>
<dbReference type="SUPFAM" id="SSF55931">
    <property type="entry name" value="Glutamine synthetase/guanido kinase"/>
    <property type="match status" value="1"/>
</dbReference>
<dbReference type="Pfam" id="PF16952">
    <property type="entry name" value="Gln-synt_N_2"/>
    <property type="match status" value="1"/>
</dbReference>
<evidence type="ECO:0000256" key="1">
    <source>
        <dbReference type="ARBA" id="ARBA00022598"/>
    </source>
</evidence>
<feature type="domain" description="GS catalytic" evidence="6">
    <location>
        <begin position="111"/>
        <end position="445"/>
    </location>
</feature>
<evidence type="ECO:0000313" key="7">
    <source>
        <dbReference type="EMBL" id="TEA27798.1"/>
    </source>
</evidence>
<dbReference type="InterPro" id="IPR008146">
    <property type="entry name" value="Gln_synth_cat_dom"/>
</dbReference>
<gene>
    <name evidence="7" type="ORF">O970_01935</name>
</gene>
<comment type="caution">
    <text evidence="7">The sequence shown here is derived from an EMBL/GenBank/DDBJ whole genome shotgun (WGS) entry which is preliminary data.</text>
</comment>
<dbReference type="InterPro" id="IPR036651">
    <property type="entry name" value="Gln_synt_N_sf"/>
</dbReference>
<evidence type="ECO:0000259" key="6">
    <source>
        <dbReference type="PROSITE" id="PS51987"/>
    </source>
</evidence>
<dbReference type="InterPro" id="IPR008147">
    <property type="entry name" value="Gln_synt_N"/>
</dbReference>
<keyword evidence="2" id="KW-0547">Nucleotide-binding</keyword>
<dbReference type="AlphaFoldDB" id="A0AB94IEA6"/>
<dbReference type="RefSeq" id="WP_024495503.1">
    <property type="nucleotide sequence ID" value="NZ_AWGA01000017.1"/>
</dbReference>
<keyword evidence="1" id="KW-0436">Ligase</keyword>
<dbReference type="PANTHER" id="PTHR43785">
    <property type="entry name" value="GAMMA-GLUTAMYLPUTRESCINE SYNTHETASE"/>
    <property type="match status" value="1"/>
</dbReference>